<keyword evidence="1" id="KW-0732">Signal</keyword>
<evidence type="ECO:0008006" key="4">
    <source>
        <dbReference type="Google" id="ProtNLM"/>
    </source>
</evidence>
<proteinExistence type="predicted"/>
<keyword evidence="3" id="KW-1185">Reference proteome</keyword>
<dbReference type="eggNOG" id="ENOG5033WE1">
    <property type="taxonomic scope" value="Bacteria"/>
</dbReference>
<dbReference type="RefSeq" id="WP_009283773.1">
    <property type="nucleotide sequence ID" value="NZ_CAIT01000009.1"/>
</dbReference>
<dbReference type="Proteomes" id="UP000009309">
    <property type="component" value="Unassembled WGS sequence"/>
</dbReference>
<organism evidence="2 3">
    <name type="scientific">Fibrisoma limi BUZ 3</name>
    <dbReference type="NCBI Taxonomy" id="1185876"/>
    <lineage>
        <taxon>Bacteria</taxon>
        <taxon>Pseudomonadati</taxon>
        <taxon>Bacteroidota</taxon>
        <taxon>Cytophagia</taxon>
        <taxon>Cytophagales</taxon>
        <taxon>Spirosomataceae</taxon>
        <taxon>Fibrisoma</taxon>
    </lineage>
</organism>
<evidence type="ECO:0000256" key="1">
    <source>
        <dbReference type="SAM" id="SignalP"/>
    </source>
</evidence>
<dbReference type="OrthoDB" id="950318at2"/>
<evidence type="ECO:0000313" key="3">
    <source>
        <dbReference type="Proteomes" id="UP000009309"/>
    </source>
</evidence>
<sequence length="199" mass="22750">MKSGILIGTLLLLVSVQVKAQHKNPHPQTIYIPQTVYQGPVIDYKYHDGVMRLRDGTELKGRFKYNGRKTFIYRAGAQTARQKFGFSSIRRLALAGSDTLVTARTDSTVFVRMGTRLYRELASGPTMVMDQTYTVDEDRGKIGSKIYVLDDAGKFHRFNSLEKLNRWFYTYREQVGQKATDVFLNKTEIAKAIAQLNRQ</sequence>
<feature type="signal peptide" evidence="1">
    <location>
        <begin position="1"/>
        <end position="20"/>
    </location>
</feature>
<evidence type="ECO:0000313" key="2">
    <source>
        <dbReference type="EMBL" id="CCH55203.1"/>
    </source>
</evidence>
<comment type="caution">
    <text evidence="2">The sequence shown here is derived from an EMBL/GenBank/DDBJ whole genome shotgun (WGS) entry which is preliminary data.</text>
</comment>
<name>I2GMS5_9BACT</name>
<accession>I2GMS5</accession>
<gene>
    <name evidence="2" type="ORF">BN8_04444</name>
</gene>
<feature type="chain" id="PRO_5003659622" description="DUF3108 domain-containing protein" evidence="1">
    <location>
        <begin position="21"/>
        <end position="199"/>
    </location>
</feature>
<dbReference type="AlphaFoldDB" id="I2GMS5"/>
<dbReference type="EMBL" id="CAIT01000009">
    <property type="protein sequence ID" value="CCH55203.1"/>
    <property type="molecule type" value="Genomic_DNA"/>
</dbReference>
<protein>
    <recommendedName>
        <fullName evidence="4">DUF3108 domain-containing protein</fullName>
    </recommendedName>
</protein>
<reference evidence="2 3" key="1">
    <citation type="journal article" date="2012" name="J. Bacteriol.">
        <title>Genome Sequence of the Filamentous Bacterium Fibrisoma limi BUZ 3T.</title>
        <authorList>
            <person name="Filippini M."/>
            <person name="Qi W."/>
            <person name="Jaenicke S."/>
            <person name="Goesmann A."/>
            <person name="Smits T.H."/>
            <person name="Bagheri H.C."/>
        </authorList>
    </citation>
    <scope>NUCLEOTIDE SEQUENCE [LARGE SCALE GENOMIC DNA]</scope>
    <source>
        <strain evidence="3">BUZ 3T</strain>
    </source>
</reference>